<evidence type="ECO:0000259" key="1">
    <source>
        <dbReference type="Pfam" id="PF07637"/>
    </source>
</evidence>
<name>A0A383AXB9_9ZZZZ</name>
<dbReference type="Pfam" id="PF07637">
    <property type="entry name" value="PSD5"/>
    <property type="match status" value="1"/>
</dbReference>
<dbReference type="EMBL" id="UINC01195856">
    <property type="protein sequence ID" value="SVE12616.1"/>
    <property type="molecule type" value="Genomic_DNA"/>
</dbReference>
<feature type="non-terminal residue" evidence="2">
    <location>
        <position position="249"/>
    </location>
</feature>
<feature type="domain" description="DUF1595" evidence="1">
    <location>
        <begin position="159"/>
        <end position="219"/>
    </location>
</feature>
<sequence>HNFPADGHYFFRMSFQHESTGNLFGNGRGALHTADEPEQIEVSVNGERAALMKVERWAHRQDSESMEIRTERIFVRAGPQRISAAFLKRFEGPVEDLMSPHEWSLADKKIGYSYGITTLPHLRDLVIGGPYDVTGVSDTPVRARIFMCRPTMANDEQPCAEQIILRLATGAYRRPIGDKEIATLMTFYRAGTQEGGFEAGIRTALQAILASPDFVFRFEEPGTGAGSESSRLNDLDLASRLSFFLWSAP</sequence>
<organism evidence="2">
    <name type="scientific">marine metagenome</name>
    <dbReference type="NCBI Taxonomy" id="408172"/>
    <lineage>
        <taxon>unclassified sequences</taxon>
        <taxon>metagenomes</taxon>
        <taxon>ecological metagenomes</taxon>
    </lineage>
</organism>
<reference evidence="2" key="1">
    <citation type="submission" date="2018-05" db="EMBL/GenBank/DDBJ databases">
        <authorList>
            <person name="Lanie J.A."/>
            <person name="Ng W.-L."/>
            <person name="Kazmierczak K.M."/>
            <person name="Andrzejewski T.M."/>
            <person name="Davidsen T.M."/>
            <person name="Wayne K.J."/>
            <person name="Tettelin H."/>
            <person name="Glass J.I."/>
            <person name="Rusch D."/>
            <person name="Podicherti R."/>
            <person name="Tsui H.-C.T."/>
            <person name="Winkler M.E."/>
        </authorList>
    </citation>
    <scope>NUCLEOTIDE SEQUENCE</scope>
</reference>
<accession>A0A383AXB9</accession>
<dbReference type="AlphaFoldDB" id="A0A383AXB9"/>
<protein>
    <recommendedName>
        <fullName evidence="1">DUF1595 domain-containing protein</fullName>
    </recommendedName>
</protein>
<proteinExistence type="predicted"/>
<dbReference type="InterPro" id="IPR013043">
    <property type="entry name" value="DUF1595"/>
</dbReference>
<gene>
    <name evidence="2" type="ORF">METZ01_LOCUS465470</name>
</gene>
<evidence type="ECO:0000313" key="2">
    <source>
        <dbReference type="EMBL" id="SVE12616.1"/>
    </source>
</evidence>
<feature type="non-terminal residue" evidence="2">
    <location>
        <position position="1"/>
    </location>
</feature>